<keyword evidence="15" id="KW-0067">ATP-binding</keyword>
<keyword evidence="17" id="KW-0408">Iron</keyword>
<evidence type="ECO:0000256" key="17">
    <source>
        <dbReference type="ARBA" id="ARBA00023004"/>
    </source>
</evidence>
<dbReference type="InterPro" id="IPR005467">
    <property type="entry name" value="His_kinase_dom"/>
</dbReference>
<evidence type="ECO:0000256" key="13">
    <source>
        <dbReference type="ARBA" id="ARBA00022741"/>
    </source>
</evidence>
<evidence type="ECO:0000256" key="6">
    <source>
        <dbReference type="ARBA" id="ARBA00017322"/>
    </source>
</evidence>
<dbReference type="RefSeq" id="WP_073208345.1">
    <property type="nucleotide sequence ID" value="NZ_FRCL01000005.1"/>
</dbReference>
<dbReference type="Gene3D" id="1.20.5.1930">
    <property type="match status" value="1"/>
</dbReference>
<evidence type="ECO:0000256" key="16">
    <source>
        <dbReference type="ARBA" id="ARBA00022989"/>
    </source>
</evidence>
<comment type="subcellular location">
    <subcellularLocation>
        <location evidence="4">Cytoplasm</location>
    </subcellularLocation>
    <subcellularLocation>
        <location evidence="3">Membrane</location>
        <topology evidence="3">Multi-pass membrane protein</topology>
    </subcellularLocation>
</comment>
<evidence type="ECO:0000256" key="1">
    <source>
        <dbReference type="ARBA" id="ARBA00000085"/>
    </source>
</evidence>
<dbReference type="NCBIfam" id="TIGR00229">
    <property type="entry name" value="sensory_box"/>
    <property type="match status" value="1"/>
</dbReference>
<dbReference type="SUPFAM" id="SSF55785">
    <property type="entry name" value="PYP-like sensor domain (PAS domain)"/>
    <property type="match status" value="1"/>
</dbReference>
<dbReference type="InterPro" id="IPR000700">
    <property type="entry name" value="PAS-assoc_C"/>
</dbReference>
<dbReference type="InterPro" id="IPR003594">
    <property type="entry name" value="HATPase_dom"/>
</dbReference>
<dbReference type="GO" id="GO:0005524">
    <property type="term" value="F:ATP binding"/>
    <property type="evidence" value="ECO:0007669"/>
    <property type="project" value="UniProtKB-KW"/>
</dbReference>
<dbReference type="OrthoDB" id="9760839at2"/>
<feature type="transmembrane region" description="Helical" evidence="23">
    <location>
        <begin position="195"/>
        <end position="213"/>
    </location>
</feature>
<dbReference type="EMBL" id="FRCL01000005">
    <property type="protein sequence ID" value="SHM61867.1"/>
    <property type="molecule type" value="Genomic_DNA"/>
</dbReference>
<evidence type="ECO:0000313" key="26">
    <source>
        <dbReference type="EMBL" id="SHM61867.1"/>
    </source>
</evidence>
<evidence type="ECO:0000259" key="24">
    <source>
        <dbReference type="PROSITE" id="PS50109"/>
    </source>
</evidence>
<keyword evidence="16 23" id="KW-1133">Transmembrane helix</keyword>
<evidence type="ECO:0000259" key="25">
    <source>
        <dbReference type="PROSITE" id="PS50113"/>
    </source>
</evidence>
<dbReference type="InterPro" id="IPR050482">
    <property type="entry name" value="Sensor_HK_TwoCompSys"/>
</dbReference>
<dbReference type="SMART" id="SM00387">
    <property type="entry name" value="HATPase_c"/>
    <property type="match status" value="1"/>
</dbReference>
<dbReference type="PRINTS" id="PR00344">
    <property type="entry name" value="BCTRLSENSOR"/>
</dbReference>
<dbReference type="GO" id="GO:0051539">
    <property type="term" value="F:4 iron, 4 sulfur cluster binding"/>
    <property type="evidence" value="ECO:0007669"/>
    <property type="project" value="UniProtKB-KW"/>
</dbReference>
<dbReference type="SUPFAM" id="SSF55874">
    <property type="entry name" value="ATPase domain of HSP90 chaperone/DNA topoisomerase II/histidine kinase"/>
    <property type="match status" value="1"/>
</dbReference>
<keyword evidence="8" id="KW-0963">Cytoplasm</keyword>
<dbReference type="GO" id="GO:0000155">
    <property type="term" value="F:phosphorelay sensor kinase activity"/>
    <property type="evidence" value="ECO:0007669"/>
    <property type="project" value="InterPro"/>
</dbReference>
<evidence type="ECO:0000256" key="4">
    <source>
        <dbReference type="ARBA" id="ARBA00004496"/>
    </source>
</evidence>
<feature type="domain" description="PAC" evidence="25">
    <location>
        <begin position="325"/>
        <end position="376"/>
    </location>
</feature>
<gene>
    <name evidence="26" type="ORF">SAMN05216269_105235</name>
</gene>
<keyword evidence="9" id="KW-0597">Phosphoprotein</keyword>
<evidence type="ECO:0000256" key="21">
    <source>
        <dbReference type="ARBA" id="ARBA00024827"/>
    </source>
</evidence>
<dbReference type="STRING" id="178356.SAMN05216269_105235"/>
<feature type="domain" description="Histidine kinase" evidence="24">
    <location>
        <begin position="511"/>
        <end position="602"/>
    </location>
</feature>
<dbReference type="GO" id="GO:0046872">
    <property type="term" value="F:metal ion binding"/>
    <property type="evidence" value="ECO:0007669"/>
    <property type="project" value="UniProtKB-KW"/>
</dbReference>
<keyword evidence="13" id="KW-0547">Nucleotide-binding</keyword>
<dbReference type="EC" id="2.7.13.3" evidence="5"/>
<keyword evidence="20 23" id="KW-0472">Membrane</keyword>
<keyword evidence="14" id="KW-0418">Kinase</keyword>
<dbReference type="AlphaFoldDB" id="A0A1M7KAJ3"/>
<dbReference type="InterPro" id="IPR036890">
    <property type="entry name" value="HATPase_C_sf"/>
</dbReference>
<name>A0A1M7KAJ3_9FLAO</name>
<evidence type="ECO:0000256" key="15">
    <source>
        <dbReference type="ARBA" id="ARBA00022840"/>
    </source>
</evidence>
<keyword evidence="27" id="KW-1185">Reference proteome</keyword>
<accession>A0A1M7KAJ3</accession>
<dbReference type="InterPro" id="IPR004358">
    <property type="entry name" value="Sig_transdc_His_kin-like_C"/>
</dbReference>
<keyword evidence="12" id="KW-0479">Metal-binding</keyword>
<reference evidence="27" key="1">
    <citation type="submission" date="2016-11" db="EMBL/GenBank/DDBJ databases">
        <authorList>
            <person name="Varghese N."/>
            <person name="Submissions S."/>
        </authorList>
    </citation>
    <scope>NUCLEOTIDE SEQUENCE [LARGE SCALE GENOMIC DNA]</scope>
    <source>
        <strain evidence="27">CGMCC 1.2749</strain>
    </source>
</reference>
<dbReference type="Gene3D" id="3.30.450.20">
    <property type="entry name" value="PAS domain"/>
    <property type="match status" value="1"/>
</dbReference>
<dbReference type="Gene3D" id="3.30.565.10">
    <property type="entry name" value="Histidine kinase-like ATPase, C-terminal domain"/>
    <property type="match status" value="1"/>
</dbReference>
<dbReference type="Pfam" id="PF13426">
    <property type="entry name" value="PAS_9"/>
    <property type="match status" value="1"/>
</dbReference>
<feature type="transmembrane region" description="Helical" evidence="23">
    <location>
        <begin position="20"/>
        <end position="39"/>
    </location>
</feature>
<protein>
    <recommendedName>
        <fullName evidence="6">Oxygen sensor histidine kinase NreB</fullName>
        <ecNumber evidence="5">2.7.13.3</ecNumber>
    </recommendedName>
    <alternativeName>
        <fullName evidence="22">Nitrogen regulation protein B</fullName>
    </alternativeName>
</protein>
<dbReference type="InterPro" id="IPR029095">
    <property type="entry name" value="NarX-like_N"/>
</dbReference>
<evidence type="ECO:0000256" key="20">
    <source>
        <dbReference type="ARBA" id="ARBA00023136"/>
    </source>
</evidence>
<comment type="function">
    <text evidence="21">Member of the two-component regulatory system NreB/NreC involved in the control of dissimilatory nitrate/nitrite reduction in response to oxygen. NreB functions as a direct oxygen sensor histidine kinase which is autophosphorylated, in the absence of oxygen, probably at the conserved histidine residue, and transfers its phosphate group probably to a conserved aspartate residue of NreC. NreB/NreC activates the expression of the nitrate (narGHJI) and nitrite (nir) reductase operons, as well as the putative nitrate transporter gene narT.</text>
</comment>
<evidence type="ECO:0000256" key="22">
    <source>
        <dbReference type="ARBA" id="ARBA00030800"/>
    </source>
</evidence>
<evidence type="ECO:0000256" key="12">
    <source>
        <dbReference type="ARBA" id="ARBA00022723"/>
    </source>
</evidence>
<evidence type="ECO:0000313" key="27">
    <source>
        <dbReference type="Proteomes" id="UP000184092"/>
    </source>
</evidence>
<evidence type="ECO:0000256" key="7">
    <source>
        <dbReference type="ARBA" id="ARBA00022485"/>
    </source>
</evidence>
<evidence type="ECO:0000256" key="8">
    <source>
        <dbReference type="ARBA" id="ARBA00022490"/>
    </source>
</evidence>
<evidence type="ECO:0000256" key="5">
    <source>
        <dbReference type="ARBA" id="ARBA00012438"/>
    </source>
</evidence>
<keyword evidence="10" id="KW-0808">Transferase</keyword>
<dbReference type="Proteomes" id="UP000184092">
    <property type="component" value="Unassembled WGS sequence"/>
</dbReference>
<dbReference type="InterPro" id="IPR035965">
    <property type="entry name" value="PAS-like_dom_sf"/>
</dbReference>
<dbReference type="InterPro" id="IPR000014">
    <property type="entry name" value="PAS"/>
</dbReference>
<evidence type="ECO:0000256" key="9">
    <source>
        <dbReference type="ARBA" id="ARBA00022553"/>
    </source>
</evidence>
<evidence type="ECO:0000256" key="23">
    <source>
        <dbReference type="SAM" id="Phobius"/>
    </source>
</evidence>
<dbReference type="PANTHER" id="PTHR24421:SF10">
    <property type="entry name" value="NITRATE_NITRITE SENSOR PROTEIN NARQ"/>
    <property type="match status" value="1"/>
</dbReference>
<evidence type="ECO:0000256" key="10">
    <source>
        <dbReference type="ARBA" id="ARBA00022679"/>
    </source>
</evidence>
<evidence type="ECO:0000256" key="3">
    <source>
        <dbReference type="ARBA" id="ARBA00004141"/>
    </source>
</evidence>
<dbReference type="CDD" id="cd16917">
    <property type="entry name" value="HATPase_UhpB-NarQ-NarX-like"/>
    <property type="match status" value="1"/>
</dbReference>
<comment type="catalytic activity">
    <reaction evidence="1">
        <text>ATP + protein L-histidine = ADP + protein N-phospho-L-histidine.</text>
        <dbReference type="EC" id="2.7.13.3"/>
    </reaction>
</comment>
<dbReference type="InterPro" id="IPR011712">
    <property type="entry name" value="Sig_transdc_His_kin_sub3_dim/P"/>
</dbReference>
<dbReference type="PROSITE" id="PS50113">
    <property type="entry name" value="PAC"/>
    <property type="match status" value="1"/>
</dbReference>
<keyword evidence="7" id="KW-0004">4Fe-4S</keyword>
<keyword evidence="11 23" id="KW-0812">Transmembrane</keyword>
<sequence length="602" mass="68775">MKKSVKGSIDTISFKSLRSLYLFALLTIAITVLLSQLLIQYNLNSQLSDSRIINISGKQRMLSQKLGKEVLILNFVADTTKKKEEISTIRETLSLWKTTHYNLEKGNDSLGFPRKKSATLSELFRIIKPNFDSIVNATTLFLENKKRNIKESENQKLVQSILENQVVFLSKMNQIVNEYDKEALEKVTQQSKTEYAILAFTLLILLLEFMFIFKPTNQKVEKLIAKLLLSEKKALKLAYNTEIISEVKENSVKELKSLNYAMENTLLYCRVAPDGTVIHIGEKFSKLLQYNPFISDKTFSQVLTPIEKEQVVIDRIIAEKQRSGWQGELNITNRKGESLWLDLSMVPVTIKKDESELLIICFDITERKKAEQEVERLNTENVTDKINQQKIISSKIVENQENEQNRIAREIHDGIGQMLTGLKFSLESINLDDKEKSAQKIDYLKKLSLDIIKGVRTATFNLMPPELSDHGINSALAKLAQELSKLTGKNILFYNKTNFDQRLDSLIEINIYRLTQEAINNAIKYADSTHIIVQLSHSDSILSITIDDNGKGFDINEAEKKRNSESGMGLLFMKERIQYINGRVFINSILGEGTRITFNIPI</sequence>
<proteinExistence type="predicted"/>
<dbReference type="GO" id="GO:0016020">
    <property type="term" value="C:membrane"/>
    <property type="evidence" value="ECO:0007669"/>
    <property type="project" value="UniProtKB-SubCell"/>
</dbReference>
<evidence type="ECO:0000256" key="14">
    <source>
        <dbReference type="ARBA" id="ARBA00022777"/>
    </source>
</evidence>
<dbReference type="GO" id="GO:0046983">
    <property type="term" value="F:protein dimerization activity"/>
    <property type="evidence" value="ECO:0007669"/>
    <property type="project" value="InterPro"/>
</dbReference>
<dbReference type="PROSITE" id="PS50109">
    <property type="entry name" value="HIS_KIN"/>
    <property type="match status" value="1"/>
</dbReference>
<keyword evidence="18" id="KW-0902">Two-component regulatory system</keyword>
<comment type="cofactor">
    <cofactor evidence="2">
        <name>[4Fe-4S] cluster</name>
        <dbReference type="ChEBI" id="CHEBI:49883"/>
    </cofactor>
</comment>
<evidence type="ECO:0000256" key="19">
    <source>
        <dbReference type="ARBA" id="ARBA00023014"/>
    </source>
</evidence>
<evidence type="ECO:0000256" key="2">
    <source>
        <dbReference type="ARBA" id="ARBA00001966"/>
    </source>
</evidence>
<evidence type="ECO:0000256" key="11">
    <source>
        <dbReference type="ARBA" id="ARBA00022692"/>
    </source>
</evidence>
<dbReference type="Pfam" id="PF13675">
    <property type="entry name" value="PilJ"/>
    <property type="match status" value="1"/>
</dbReference>
<dbReference type="PANTHER" id="PTHR24421">
    <property type="entry name" value="NITRATE/NITRITE SENSOR PROTEIN NARX-RELATED"/>
    <property type="match status" value="1"/>
</dbReference>
<organism evidence="26 27">
    <name type="scientific">Flavobacterium xinjiangense</name>
    <dbReference type="NCBI Taxonomy" id="178356"/>
    <lineage>
        <taxon>Bacteria</taxon>
        <taxon>Pseudomonadati</taxon>
        <taxon>Bacteroidota</taxon>
        <taxon>Flavobacteriia</taxon>
        <taxon>Flavobacteriales</taxon>
        <taxon>Flavobacteriaceae</taxon>
        <taxon>Flavobacterium</taxon>
    </lineage>
</organism>
<dbReference type="GO" id="GO:0005737">
    <property type="term" value="C:cytoplasm"/>
    <property type="evidence" value="ECO:0007669"/>
    <property type="project" value="UniProtKB-SubCell"/>
</dbReference>
<dbReference type="Pfam" id="PF07730">
    <property type="entry name" value="HisKA_3"/>
    <property type="match status" value="1"/>
</dbReference>
<evidence type="ECO:0000256" key="18">
    <source>
        <dbReference type="ARBA" id="ARBA00023012"/>
    </source>
</evidence>
<keyword evidence="19" id="KW-0411">Iron-sulfur</keyword>
<dbReference type="Pfam" id="PF02518">
    <property type="entry name" value="HATPase_c"/>
    <property type="match status" value="1"/>
</dbReference>